<evidence type="ECO:0000256" key="1">
    <source>
        <dbReference type="SAM" id="Phobius"/>
    </source>
</evidence>
<organism evidence="2 3">
    <name type="scientific">Ornithinibacillus bavariensis</name>
    <dbReference type="NCBI Taxonomy" id="545502"/>
    <lineage>
        <taxon>Bacteria</taxon>
        <taxon>Bacillati</taxon>
        <taxon>Bacillota</taxon>
        <taxon>Bacilli</taxon>
        <taxon>Bacillales</taxon>
        <taxon>Bacillaceae</taxon>
        <taxon>Ornithinibacillus</taxon>
    </lineage>
</organism>
<dbReference type="InterPro" id="IPR014245">
    <property type="entry name" value="Spore_III_AF"/>
</dbReference>
<evidence type="ECO:0000313" key="2">
    <source>
        <dbReference type="EMBL" id="GIO28557.1"/>
    </source>
</evidence>
<name>A0A920C9I4_9BACI</name>
<dbReference type="Proteomes" id="UP000676917">
    <property type="component" value="Unassembled WGS sequence"/>
</dbReference>
<gene>
    <name evidence="2" type="primary">spoIIIAF</name>
    <name evidence="2" type="ORF">J43TS3_31680</name>
</gene>
<keyword evidence="1" id="KW-0812">Transmembrane</keyword>
<dbReference type="EMBL" id="BORP01000007">
    <property type="protein sequence ID" value="GIO28557.1"/>
    <property type="molecule type" value="Genomic_DNA"/>
</dbReference>
<sequence>MELIINWVSQIIIFILLATIIDLVVPAGSMKKYVKFVIGLILILIFLQPIFHLLNFDIEQAVKTTFDEVLNDNSQTKDVENLIEFQKSEIESSANAYILEQLAVQMEDLVKAPLLDNYQAEIQNIDFQFKEGTAYSYEELEEVKVYLRESEAGEGAVNAVNDVVIDTREENPSSKAKDVDVQGMETLLRQIWELSDKKLTVIWEGGAS</sequence>
<protein>
    <submittedName>
        <fullName evidence="2">Stage III sporulation protein AF</fullName>
    </submittedName>
</protein>
<keyword evidence="3" id="KW-1185">Reference proteome</keyword>
<dbReference type="NCBIfam" id="TIGR02896">
    <property type="entry name" value="spore_III_AF"/>
    <property type="match status" value="1"/>
</dbReference>
<dbReference type="Pfam" id="PF09581">
    <property type="entry name" value="Spore_III_AF"/>
    <property type="match status" value="1"/>
</dbReference>
<proteinExistence type="predicted"/>
<accession>A0A920C9I4</accession>
<keyword evidence="1" id="KW-1133">Transmembrane helix</keyword>
<dbReference type="RefSeq" id="WP_212922016.1">
    <property type="nucleotide sequence ID" value="NZ_BORP01000007.1"/>
</dbReference>
<dbReference type="AlphaFoldDB" id="A0A920C9I4"/>
<feature type="transmembrane region" description="Helical" evidence="1">
    <location>
        <begin position="6"/>
        <end position="24"/>
    </location>
</feature>
<evidence type="ECO:0000313" key="3">
    <source>
        <dbReference type="Proteomes" id="UP000676917"/>
    </source>
</evidence>
<reference evidence="2" key="1">
    <citation type="submission" date="2021-03" db="EMBL/GenBank/DDBJ databases">
        <title>Antimicrobial resistance genes in bacteria isolated from Japanese honey, and their potential for conferring macrolide and lincosamide resistance in the American foulbrood pathogen Paenibacillus larvae.</title>
        <authorList>
            <person name="Okamoto M."/>
            <person name="Kumagai M."/>
            <person name="Kanamori H."/>
            <person name="Takamatsu D."/>
        </authorList>
    </citation>
    <scope>NUCLEOTIDE SEQUENCE</scope>
    <source>
        <strain evidence="2">J43TS3</strain>
    </source>
</reference>
<keyword evidence="1" id="KW-0472">Membrane</keyword>
<feature type="transmembrane region" description="Helical" evidence="1">
    <location>
        <begin position="36"/>
        <end position="54"/>
    </location>
</feature>
<comment type="caution">
    <text evidence="2">The sequence shown here is derived from an EMBL/GenBank/DDBJ whole genome shotgun (WGS) entry which is preliminary data.</text>
</comment>